<dbReference type="EMBL" id="JBHRZG010000003">
    <property type="protein sequence ID" value="MFC3832020.1"/>
    <property type="molecule type" value="Genomic_DNA"/>
</dbReference>
<dbReference type="Proteomes" id="UP001595803">
    <property type="component" value="Unassembled WGS sequence"/>
</dbReference>
<organism evidence="1 2">
    <name type="scientific">Deinococcus rufus</name>
    <dbReference type="NCBI Taxonomy" id="2136097"/>
    <lineage>
        <taxon>Bacteria</taxon>
        <taxon>Thermotogati</taxon>
        <taxon>Deinococcota</taxon>
        <taxon>Deinococci</taxon>
        <taxon>Deinococcales</taxon>
        <taxon>Deinococcaceae</taxon>
        <taxon>Deinococcus</taxon>
    </lineage>
</organism>
<name>A0ABV7Z5R8_9DEIO</name>
<gene>
    <name evidence="1" type="ORF">ACFOSB_04040</name>
</gene>
<reference evidence="2" key="1">
    <citation type="journal article" date="2019" name="Int. J. Syst. Evol. Microbiol.">
        <title>The Global Catalogue of Microorganisms (GCM) 10K type strain sequencing project: providing services to taxonomists for standard genome sequencing and annotation.</title>
        <authorList>
            <consortium name="The Broad Institute Genomics Platform"/>
            <consortium name="The Broad Institute Genome Sequencing Center for Infectious Disease"/>
            <person name="Wu L."/>
            <person name="Ma J."/>
        </authorList>
    </citation>
    <scope>NUCLEOTIDE SEQUENCE [LARGE SCALE GENOMIC DNA]</scope>
    <source>
        <strain evidence="2">CCTCC AB 2017081</strain>
    </source>
</reference>
<accession>A0ABV7Z5R8</accession>
<proteinExistence type="predicted"/>
<sequence>MELLLLMAAATLLIMLLSFLALTREERDVNREFARSLGRPPVAGD</sequence>
<keyword evidence="2" id="KW-1185">Reference proteome</keyword>
<protein>
    <submittedName>
        <fullName evidence="1">Uncharacterized protein</fullName>
    </submittedName>
</protein>
<comment type="caution">
    <text evidence="1">The sequence shown here is derived from an EMBL/GenBank/DDBJ whole genome shotgun (WGS) entry which is preliminary data.</text>
</comment>
<dbReference type="RefSeq" id="WP_295818647.1">
    <property type="nucleotide sequence ID" value="NZ_JBHRZG010000003.1"/>
</dbReference>
<evidence type="ECO:0000313" key="2">
    <source>
        <dbReference type="Proteomes" id="UP001595803"/>
    </source>
</evidence>
<evidence type="ECO:0000313" key="1">
    <source>
        <dbReference type="EMBL" id="MFC3832020.1"/>
    </source>
</evidence>